<proteinExistence type="predicted"/>
<evidence type="ECO:0000313" key="3">
    <source>
        <dbReference type="Proteomes" id="UP000318349"/>
    </source>
</evidence>
<name>A0A557SE78_9RHOO</name>
<reference evidence="2 3" key="1">
    <citation type="submission" date="2019-07" db="EMBL/GenBank/DDBJ databases">
        <title>The pathways for chlorine oxyanion respiration interact through the shared metabolite chlorate.</title>
        <authorList>
            <person name="Barnum T.P."/>
            <person name="Cheng Y."/>
            <person name="Hill K.A."/>
            <person name="Lucas L.N."/>
            <person name="Carlson H.K."/>
            <person name="Coates J.D."/>
        </authorList>
    </citation>
    <scope>NUCLEOTIDE SEQUENCE [LARGE SCALE GENOMIC DNA]</scope>
    <source>
        <strain evidence="2 3">SFB-1</strain>
    </source>
</reference>
<dbReference type="PANTHER" id="PTHR22916:SF3">
    <property type="entry name" value="UDP-GLCNAC:BETAGAL BETA-1,3-N-ACETYLGLUCOSAMINYLTRANSFERASE-LIKE PROTEIN 1"/>
    <property type="match status" value="1"/>
</dbReference>
<sequence length="260" mass="29292">MKISIITVAYNAAQTIGAALQSVANQRHPNIEHIVIDGASKDATLEIIREHADRVNTLVSEPDKGIYDAMNKGLARATGDVIAFLNSDDRYASADAISSVVDTFERHHVDAVLGDVAFFDPKSPERIIRRYRSDRFTPARLAYGWMPAHPGLFVRRAEYVRTGRFATDYRIAGDYEMIIRLFSRPELRYRHLPEILVHMQTGGASTAGIKAKLQLNREVLRACRENGIDTNMLKILSKYPAKLLEYLSRYILSSDAQKSR</sequence>
<dbReference type="Gene3D" id="3.90.550.10">
    <property type="entry name" value="Spore Coat Polysaccharide Biosynthesis Protein SpsA, Chain A"/>
    <property type="match status" value="1"/>
</dbReference>
<evidence type="ECO:0000313" key="2">
    <source>
        <dbReference type="EMBL" id="TVO75739.1"/>
    </source>
</evidence>
<dbReference type="AlphaFoldDB" id="A0A557SE78"/>
<organism evidence="2 3">
    <name type="scientific">Denitromonas halophila</name>
    <dbReference type="NCBI Taxonomy" id="1629404"/>
    <lineage>
        <taxon>Bacteria</taxon>
        <taxon>Pseudomonadati</taxon>
        <taxon>Pseudomonadota</taxon>
        <taxon>Betaproteobacteria</taxon>
        <taxon>Rhodocyclales</taxon>
        <taxon>Zoogloeaceae</taxon>
        <taxon>Denitromonas</taxon>
    </lineage>
</organism>
<dbReference type="InterPro" id="IPR029044">
    <property type="entry name" value="Nucleotide-diphossugar_trans"/>
</dbReference>
<evidence type="ECO:0000259" key="1">
    <source>
        <dbReference type="Pfam" id="PF00535"/>
    </source>
</evidence>
<dbReference type="EMBL" id="VMNI01000011">
    <property type="protein sequence ID" value="TVO75739.1"/>
    <property type="molecule type" value="Genomic_DNA"/>
</dbReference>
<accession>A0A557SE78</accession>
<dbReference type="InterPro" id="IPR001173">
    <property type="entry name" value="Glyco_trans_2-like"/>
</dbReference>
<dbReference type="SUPFAM" id="SSF53448">
    <property type="entry name" value="Nucleotide-diphospho-sugar transferases"/>
    <property type="match status" value="1"/>
</dbReference>
<dbReference type="GO" id="GO:0016758">
    <property type="term" value="F:hexosyltransferase activity"/>
    <property type="evidence" value="ECO:0007669"/>
    <property type="project" value="UniProtKB-ARBA"/>
</dbReference>
<dbReference type="PANTHER" id="PTHR22916">
    <property type="entry name" value="GLYCOSYLTRANSFERASE"/>
    <property type="match status" value="1"/>
</dbReference>
<feature type="domain" description="Glycosyltransferase 2-like" evidence="1">
    <location>
        <begin position="4"/>
        <end position="137"/>
    </location>
</feature>
<keyword evidence="2" id="KW-0808">Transferase</keyword>
<gene>
    <name evidence="2" type="ORF">FHP89_12355</name>
</gene>
<dbReference type="CDD" id="cd06433">
    <property type="entry name" value="GT_2_WfgS_like"/>
    <property type="match status" value="1"/>
</dbReference>
<dbReference type="Proteomes" id="UP000318349">
    <property type="component" value="Unassembled WGS sequence"/>
</dbReference>
<comment type="caution">
    <text evidence="2">The sequence shown here is derived from an EMBL/GenBank/DDBJ whole genome shotgun (WGS) entry which is preliminary data.</text>
</comment>
<dbReference type="Pfam" id="PF00535">
    <property type="entry name" value="Glycos_transf_2"/>
    <property type="match status" value="1"/>
</dbReference>
<protein>
    <submittedName>
        <fullName evidence="2">Glycosyltransferase</fullName>
    </submittedName>
</protein>